<dbReference type="InterPro" id="IPR045320">
    <property type="entry name" value="JAGGED/SL1-like"/>
</dbReference>
<organism evidence="5 6">
    <name type="scientific">Cucurbita maxima</name>
    <name type="common">Pumpkin</name>
    <name type="synonym">Winter squash</name>
    <dbReference type="NCBI Taxonomy" id="3661"/>
    <lineage>
        <taxon>Eukaryota</taxon>
        <taxon>Viridiplantae</taxon>
        <taxon>Streptophyta</taxon>
        <taxon>Embryophyta</taxon>
        <taxon>Tracheophyta</taxon>
        <taxon>Spermatophyta</taxon>
        <taxon>Magnoliopsida</taxon>
        <taxon>eudicotyledons</taxon>
        <taxon>Gunneridae</taxon>
        <taxon>Pentapetalae</taxon>
        <taxon>rosids</taxon>
        <taxon>fabids</taxon>
        <taxon>Cucurbitales</taxon>
        <taxon>Cucurbitaceae</taxon>
        <taxon>Cucurbiteae</taxon>
        <taxon>Cucurbita</taxon>
    </lineage>
</organism>
<dbReference type="Proteomes" id="UP000504608">
    <property type="component" value="Unplaced"/>
</dbReference>
<keyword evidence="1" id="KW-0863">Zinc-finger</keyword>
<feature type="chain" id="PRO_5027091075" evidence="3">
    <location>
        <begin position="19"/>
        <end position="263"/>
    </location>
</feature>
<evidence type="ECO:0000259" key="4">
    <source>
        <dbReference type="PROSITE" id="PS50157"/>
    </source>
</evidence>
<dbReference type="PROSITE" id="PS00028">
    <property type="entry name" value="ZINC_FINGER_C2H2_1"/>
    <property type="match status" value="1"/>
</dbReference>
<dbReference type="PANTHER" id="PTHR45730">
    <property type="entry name" value="ZINC FINGER PROTEIN JAGGED"/>
    <property type="match status" value="1"/>
</dbReference>
<keyword evidence="5" id="KW-1185">Reference proteome</keyword>
<evidence type="ECO:0000313" key="5">
    <source>
        <dbReference type="Proteomes" id="UP000504608"/>
    </source>
</evidence>
<dbReference type="InterPro" id="IPR013087">
    <property type="entry name" value="Znf_C2H2_type"/>
</dbReference>
<feature type="signal peptide" evidence="3">
    <location>
        <begin position="1"/>
        <end position="18"/>
    </location>
</feature>
<reference evidence="6" key="1">
    <citation type="submission" date="2025-08" db="UniProtKB">
        <authorList>
            <consortium name="RefSeq"/>
        </authorList>
    </citation>
    <scope>IDENTIFICATION</scope>
    <source>
        <tissue evidence="6">Young leaves</tissue>
    </source>
</reference>
<dbReference type="KEGG" id="cmax:111491609"/>
<keyword evidence="2" id="KW-0472">Membrane</keyword>
<name>A0A6J1K4H5_CUCMA</name>
<dbReference type="GO" id="GO:0003700">
    <property type="term" value="F:DNA-binding transcription factor activity"/>
    <property type="evidence" value="ECO:0007669"/>
    <property type="project" value="InterPro"/>
</dbReference>
<feature type="domain" description="C2H2-type" evidence="4">
    <location>
        <begin position="120"/>
        <end position="147"/>
    </location>
</feature>
<dbReference type="GeneID" id="111491609"/>
<dbReference type="SUPFAM" id="SSF57667">
    <property type="entry name" value="beta-beta-alpha zinc fingers"/>
    <property type="match status" value="1"/>
</dbReference>
<gene>
    <name evidence="6" type="primary">LOC111491609</name>
</gene>
<dbReference type="RefSeq" id="XP_022996351.1">
    <property type="nucleotide sequence ID" value="XM_023140583.1"/>
</dbReference>
<evidence type="ECO:0000256" key="2">
    <source>
        <dbReference type="SAM" id="Phobius"/>
    </source>
</evidence>
<dbReference type="InterPro" id="IPR036236">
    <property type="entry name" value="Znf_C2H2_sf"/>
</dbReference>
<dbReference type="Gene3D" id="3.30.160.60">
    <property type="entry name" value="Classic Zinc Finger"/>
    <property type="match status" value="1"/>
</dbReference>
<evidence type="ECO:0000256" key="3">
    <source>
        <dbReference type="SAM" id="SignalP"/>
    </source>
</evidence>
<dbReference type="AlphaFoldDB" id="A0A6J1K4H5"/>
<proteinExistence type="predicted"/>
<keyword evidence="3" id="KW-0732">Signal</keyword>
<sequence length="263" mass="29663">MDGLGNGIILSLSLCVLSLLFPSPCIHLCHQSTSFNNYLLCNFAHFPTLLLEFSILLQTPSCCSLLILFTLPFLFIIPTSSSFFVCFKLFVSAHMEDEEQPLQVAESSSVEMEETPSRIFPCLFCSRKFQTSQALGGHQNAHKKERTAVRKAKRISDYSSSSTSSRPLSVFAGNQQLHHPAILPHPMYIAAHGPNLHCFPNSQQVFYDGLGVVPKFEDMVYYGGVCSYNRYQCGEDEENVLNWQRSIKKDKEKEQKLDLSLHL</sequence>
<accession>A0A6J1K4H5</accession>
<dbReference type="OrthoDB" id="1915958at2759"/>
<dbReference type="PROSITE" id="PS50157">
    <property type="entry name" value="ZINC_FINGER_C2H2_2"/>
    <property type="match status" value="1"/>
</dbReference>
<evidence type="ECO:0000313" key="6">
    <source>
        <dbReference type="RefSeq" id="XP_022996351.1"/>
    </source>
</evidence>
<feature type="transmembrane region" description="Helical" evidence="2">
    <location>
        <begin position="55"/>
        <end position="77"/>
    </location>
</feature>
<dbReference type="GO" id="GO:0008270">
    <property type="term" value="F:zinc ion binding"/>
    <property type="evidence" value="ECO:0007669"/>
    <property type="project" value="UniProtKB-KW"/>
</dbReference>
<keyword evidence="1" id="KW-0479">Metal-binding</keyword>
<protein>
    <submittedName>
        <fullName evidence="6">Protein LATE FLOWERING-like</fullName>
    </submittedName>
</protein>
<dbReference type="PANTHER" id="PTHR45730:SF108">
    <property type="entry name" value="PROTEIN LATE FLOWERING"/>
    <property type="match status" value="1"/>
</dbReference>
<evidence type="ECO:0000256" key="1">
    <source>
        <dbReference type="PROSITE-ProRule" id="PRU00042"/>
    </source>
</evidence>
<keyword evidence="2" id="KW-0812">Transmembrane</keyword>
<keyword evidence="1" id="KW-0862">Zinc</keyword>
<keyword evidence="2" id="KW-1133">Transmembrane helix</keyword>